<dbReference type="InterPro" id="IPR029052">
    <property type="entry name" value="Metallo-depent_PP-like"/>
</dbReference>
<feature type="chain" id="PRO_5047459525" evidence="2">
    <location>
        <begin position="40"/>
        <end position="323"/>
    </location>
</feature>
<reference evidence="4 5" key="1">
    <citation type="submission" date="2024-09" db="EMBL/GenBank/DDBJ databases">
        <authorList>
            <person name="Sun Q."/>
            <person name="Mori K."/>
        </authorList>
    </citation>
    <scope>NUCLEOTIDE SEQUENCE [LARGE SCALE GENOMIC DNA]</scope>
    <source>
        <strain evidence="4 5">CCM 7792</strain>
    </source>
</reference>
<keyword evidence="1 2" id="KW-0732">Signal</keyword>
<feature type="domain" description="Calcineurin-like phosphoesterase" evidence="3">
    <location>
        <begin position="52"/>
        <end position="237"/>
    </location>
</feature>
<dbReference type="RefSeq" id="WP_379681884.1">
    <property type="nucleotide sequence ID" value="NZ_JBHLWP010000044.1"/>
</dbReference>
<dbReference type="Gene3D" id="3.60.21.10">
    <property type="match status" value="1"/>
</dbReference>
<dbReference type="GO" id="GO:0016787">
    <property type="term" value="F:hydrolase activity"/>
    <property type="evidence" value="ECO:0007669"/>
    <property type="project" value="UniProtKB-KW"/>
</dbReference>
<keyword evidence="4" id="KW-0378">Hydrolase</keyword>
<name>A0ABV6FM67_9BURK</name>
<evidence type="ECO:0000259" key="3">
    <source>
        <dbReference type="Pfam" id="PF00149"/>
    </source>
</evidence>
<dbReference type="PROSITE" id="PS51257">
    <property type="entry name" value="PROKAR_LIPOPROTEIN"/>
    <property type="match status" value="1"/>
</dbReference>
<dbReference type="PANTHER" id="PTHR22953">
    <property type="entry name" value="ACID PHOSPHATASE RELATED"/>
    <property type="match status" value="1"/>
</dbReference>
<dbReference type="Proteomes" id="UP001589773">
    <property type="component" value="Unassembled WGS sequence"/>
</dbReference>
<dbReference type="InterPro" id="IPR004843">
    <property type="entry name" value="Calcineurin-like_PHP"/>
</dbReference>
<proteinExistence type="predicted"/>
<dbReference type="EMBL" id="JBHLWP010000044">
    <property type="protein sequence ID" value="MFC0254638.1"/>
    <property type="molecule type" value="Genomic_DNA"/>
</dbReference>
<gene>
    <name evidence="4" type="ORF">ACFFJK_22410</name>
</gene>
<dbReference type="InterPro" id="IPR039331">
    <property type="entry name" value="PAPs-like"/>
</dbReference>
<feature type="signal peptide" evidence="2">
    <location>
        <begin position="1"/>
        <end position="39"/>
    </location>
</feature>
<dbReference type="EC" id="3.1.-.-" evidence="4"/>
<comment type="caution">
    <text evidence="4">The sequence shown here is derived from an EMBL/GenBank/DDBJ whole genome shotgun (WGS) entry which is preliminary data.</text>
</comment>
<dbReference type="SUPFAM" id="SSF56300">
    <property type="entry name" value="Metallo-dependent phosphatases"/>
    <property type="match status" value="1"/>
</dbReference>
<evidence type="ECO:0000256" key="2">
    <source>
        <dbReference type="SAM" id="SignalP"/>
    </source>
</evidence>
<dbReference type="Pfam" id="PF00149">
    <property type="entry name" value="Metallophos"/>
    <property type="match status" value="1"/>
</dbReference>
<evidence type="ECO:0000313" key="4">
    <source>
        <dbReference type="EMBL" id="MFC0254638.1"/>
    </source>
</evidence>
<sequence>MPRALRRAQYRAASGPTCSLLHSLAGGLALLACAGPTFAAADTGAPTAAYTVYAAGDIARCKHPDPRWSGAAATATLVENLLRADPQSAVLTLGDHTYPKGTAAEFRDCYGPTWGRFRDRTWPTPGNHEYATPGARPYFAYFGERAGSAGRSYYSVRLGSWQVISLDSNLKGAAHAAQLDWLRAELARAPSRCTLAFWHHPAFTSGGHRQSGWMRDAFALLHAAGVEILLSGHDHDYERFAPQDATGKLDRARGVRQFVVGTGGAYATPFLRILDNSEVREASFDGVLALRLLDGAYEWRFLPADPGRVPAGARLDHGRGRCH</sequence>
<organism evidence="4 5">
    <name type="scientific">Massilia consociata</name>
    <dbReference type="NCBI Taxonomy" id="760117"/>
    <lineage>
        <taxon>Bacteria</taxon>
        <taxon>Pseudomonadati</taxon>
        <taxon>Pseudomonadota</taxon>
        <taxon>Betaproteobacteria</taxon>
        <taxon>Burkholderiales</taxon>
        <taxon>Oxalobacteraceae</taxon>
        <taxon>Telluria group</taxon>
        <taxon>Massilia</taxon>
    </lineage>
</organism>
<evidence type="ECO:0000313" key="5">
    <source>
        <dbReference type="Proteomes" id="UP001589773"/>
    </source>
</evidence>
<keyword evidence="5" id="KW-1185">Reference proteome</keyword>
<dbReference type="PANTHER" id="PTHR22953:SF153">
    <property type="entry name" value="PURPLE ACID PHOSPHATASE"/>
    <property type="match status" value="1"/>
</dbReference>
<protein>
    <submittedName>
        <fullName evidence="4">Metallophosphoesterase family protein</fullName>
        <ecNumber evidence="4">3.1.-.-</ecNumber>
    </submittedName>
</protein>
<evidence type="ECO:0000256" key="1">
    <source>
        <dbReference type="ARBA" id="ARBA00022729"/>
    </source>
</evidence>
<accession>A0ABV6FM67</accession>